<dbReference type="InterPro" id="IPR009057">
    <property type="entry name" value="Homeodomain-like_sf"/>
</dbReference>
<dbReference type="InterPro" id="IPR020449">
    <property type="entry name" value="Tscrpt_reg_AraC-type_HTH"/>
</dbReference>
<dbReference type="InterPro" id="IPR050959">
    <property type="entry name" value="MarA-like"/>
</dbReference>
<name>A0A4D7CZ98_9ENTE</name>
<dbReference type="SMART" id="SM00342">
    <property type="entry name" value="HTH_ARAC"/>
    <property type="match status" value="1"/>
</dbReference>
<sequence length="294" mass="33938">MEFIESISKTLHFIEEHIQDDLTIEKIAKHVYLTPMSLQKGFSMLCGYTLNEYIRKRKFTLAGFDVMNSNEKIIDIALKYGYESPDNFTRAFKRFHGSSPISVRTGEATIQEFAPLKVNLELKGGYLMEYRIEEKPAFKVAGICQTIAYEAAYKEVPLFWQLLMSKHQTVDFCPKYGVNADLEMTGIDFDYMIADDLNGNMLPFSEAKIQEIPAHTWAVFPCRGRADQQLADINQKIYQEWLPNTSNYEIAAGYTIERYDDPTGYPQGTLDNNYYSEIWLPVRIKQYQNGVANR</sequence>
<keyword evidence="3" id="KW-0804">Transcription</keyword>
<dbReference type="PROSITE" id="PS01124">
    <property type="entry name" value="HTH_ARAC_FAMILY_2"/>
    <property type="match status" value="1"/>
</dbReference>
<dbReference type="OrthoDB" id="9801123at2"/>
<keyword evidence="2" id="KW-0238">DNA-binding</keyword>
<dbReference type="KEGG" id="vao:FA707_08020"/>
<dbReference type="GO" id="GO:0043565">
    <property type="term" value="F:sequence-specific DNA binding"/>
    <property type="evidence" value="ECO:0007669"/>
    <property type="project" value="InterPro"/>
</dbReference>
<dbReference type="InterPro" id="IPR029441">
    <property type="entry name" value="Cass2"/>
</dbReference>
<evidence type="ECO:0000256" key="2">
    <source>
        <dbReference type="ARBA" id="ARBA00023125"/>
    </source>
</evidence>
<dbReference type="InterPro" id="IPR018060">
    <property type="entry name" value="HTH_AraC"/>
</dbReference>
<reference evidence="4 5" key="1">
    <citation type="submission" date="2019-04" db="EMBL/GenBank/DDBJ databases">
        <title>Vagococcus sp. nov., isolated from faeces of yaks (Bos grunniens).</title>
        <authorList>
            <person name="Ge Y."/>
        </authorList>
    </citation>
    <scope>NUCLEOTIDE SEQUENCE [LARGE SCALE GENOMIC DNA]</scope>
    <source>
        <strain evidence="4 5">MN-17</strain>
    </source>
</reference>
<keyword evidence="1" id="KW-0805">Transcription regulation</keyword>
<organism evidence="4 5">
    <name type="scientific">Vagococcus zengguangii</name>
    <dbReference type="NCBI Taxonomy" id="2571750"/>
    <lineage>
        <taxon>Bacteria</taxon>
        <taxon>Bacillati</taxon>
        <taxon>Bacillota</taxon>
        <taxon>Bacilli</taxon>
        <taxon>Lactobacillales</taxon>
        <taxon>Enterococcaceae</taxon>
        <taxon>Vagococcus</taxon>
    </lineage>
</organism>
<dbReference type="AlphaFoldDB" id="A0A4D7CZ98"/>
<dbReference type="PRINTS" id="PR00032">
    <property type="entry name" value="HTHARAC"/>
</dbReference>
<dbReference type="Gene3D" id="1.10.10.60">
    <property type="entry name" value="Homeodomain-like"/>
    <property type="match status" value="2"/>
</dbReference>
<evidence type="ECO:0000256" key="1">
    <source>
        <dbReference type="ARBA" id="ARBA00023015"/>
    </source>
</evidence>
<dbReference type="SUPFAM" id="SSF46689">
    <property type="entry name" value="Homeodomain-like"/>
    <property type="match status" value="2"/>
</dbReference>
<dbReference type="SUPFAM" id="SSF55136">
    <property type="entry name" value="Probable bacterial effector-binding domain"/>
    <property type="match status" value="1"/>
</dbReference>
<dbReference type="RefSeq" id="WP_136953738.1">
    <property type="nucleotide sequence ID" value="NZ_CP039712.1"/>
</dbReference>
<dbReference type="EMBL" id="CP039712">
    <property type="protein sequence ID" value="QCI86916.1"/>
    <property type="molecule type" value="Genomic_DNA"/>
</dbReference>
<dbReference type="PANTHER" id="PTHR47504:SF5">
    <property type="entry name" value="RIGHT ORIGIN-BINDING PROTEIN"/>
    <property type="match status" value="1"/>
</dbReference>
<dbReference type="Proteomes" id="UP000298615">
    <property type="component" value="Chromosome"/>
</dbReference>
<dbReference type="InterPro" id="IPR011256">
    <property type="entry name" value="Reg_factor_effector_dom_sf"/>
</dbReference>
<accession>A0A4D7CZ98</accession>
<dbReference type="Pfam" id="PF12833">
    <property type="entry name" value="HTH_18"/>
    <property type="match status" value="1"/>
</dbReference>
<protein>
    <submittedName>
        <fullName evidence="4">AraC family transcriptional regulator</fullName>
    </submittedName>
</protein>
<dbReference type="GO" id="GO:0003700">
    <property type="term" value="F:DNA-binding transcription factor activity"/>
    <property type="evidence" value="ECO:0007669"/>
    <property type="project" value="InterPro"/>
</dbReference>
<evidence type="ECO:0000313" key="5">
    <source>
        <dbReference type="Proteomes" id="UP000298615"/>
    </source>
</evidence>
<evidence type="ECO:0000256" key="3">
    <source>
        <dbReference type="ARBA" id="ARBA00023163"/>
    </source>
</evidence>
<dbReference type="PANTHER" id="PTHR47504">
    <property type="entry name" value="RIGHT ORIGIN-BINDING PROTEIN"/>
    <property type="match status" value="1"/>
</dbReference>
<dbReference type="InterPro" id="IPR010499">
    <property type="entry name" value="AraC_E-bd"/>
</dbReference>
<keyword evidence="5" id="KW-1185">Reference proteome</keyword>
<dbReference type="SMART" id="SM00871">
    <property type="entry name" value="AraC_E_bind"/>
    <property type="match status" value="1"/>
</dbReference>
<evidence type="ECO:0000313" key="4">
    <source>
        <dbReference type="EMBL" id="QCI86916.1"/>
    </source>
</evidence>
<gene>
    <name evidence="4" type="ORF">FA707_08020</name>
</gene>
<proteinExistence type="predicted"/>
<dbReference type="Pfam" id="PF14526">
    <property type="entry name" value="Cass2"/>
    <property type="match status" value="1"/>
</dbReference>
<dbReference type="Gene3D" id="3.20.80.10">
    <property type="entry name" value="Regulatory factor, effector binding domain"/>
    <property type="match status" value="1"/>
</dbReference>